<sequence>MSNASRLTTPPDDHLYHESNASIIYIPVIVFLAICPLVVGTRVWSRMGNGGRLGADDYTILVSLGFALASGGIMLAACHYGYGRHVTTLSPSDKYQAFKYFYLCQVTYKTCINLTKASILLLYLRIFSNTRWLRWACRFMLTTVVMYCLASVTATIFQCIPITKAFDKSLKGTCIDNGQFWYANAGFSIATDVIILILPMPLVYALQVPRVQKAALIMVFALGVFVVITSCLRVTTIDIQATTPDQTYDISSTMWTIIEMNVAIVCACLPQIRPLIVKWFPRLMPSYYSGSRDRSDKRATYTGSSNLPRSRANDNGGNFSSPDDGRWTRINNGSAAQDSTSQPNIRKRDSSSEEYMLQDEKGFQIHKTVQYTVEYSPDGKVSPRAGPTV</sequence>
<reference evidence="1 2" key="1">
    <citation type="journal article" date="2022" name="New Phytol.">
        <title>Ecological generalism drives hyperdiversity of secondary metabolite gene clusters in xylarialean endophytes.</title>
        <authorList>
            <person name="Franco M.E.E."/>
            <person name="Wisecaver J.H."/>
            <person name="Arnold A.E."/>
            <person name="Ju Y.M."/>
            <person name="Slot J.C."/>
            <person name="Ahrendt S."/>
            <person name="Moore L.P."/>
            <person name="Eastman K.E."/>
            <person name="Scott K."/>
            <person name="Konkel Z."/>
            <person name="Mondo S.J."/>
            <person name="Kuo A."/>
            <person name="Hayes R.D."/>
            <person name="Haridas S."/>
            <person name="Andreopoulos B."/>
            <person name="Riley R."/>
            <person name="LaButti K."/>
            <person name="Pangilinan J."/>
            <person name="Lipzen A."/>
            <person name="Amirebrahimi M."/>
            <person name="Yan J."/>
            <person name="Adam C."/>
            <person name="Keymanesh K."/>
            <person name="Ng V."/>
            <person name="Louie K."/>
            <person name="Northen T."/>
            <person name="Drula E."/>
            <person name="Henrissat B."/>
            <person name="Hsieh H.M."/>
            <person name="Youens-Clark K."/>
            <person name="Lutzoni F."/>
            <person name="Miadlikowska J."/>
            <person name="Eastwood D.C."/>
            <person name="Hamelin R.C."/>
            <person name="Grigoriev I.V."/>
            <person name="U'Ren J.M."/>
        </authorList>
    </citation>
    <scope>NUCLEOTIDE SEQUENCE [LARGE SCALE GENOMIC DNA]</scope>
    <source>
        <strain evidence="1 2">CBS 119005</strain>
    </source>
</reference>
<dbReference type="EMBL" id="MU393489">
    <property type="protein sequence ID" value="KAI4864236.1"/>
    <property type="molecule type" value="Genomic_DNA"/>
</dbReference>
<proteinExistence type="predicted"/>
<keyword evidence="2" id="KW-1185">Reference proteome</keyword>
<comment type="caution">
    <text evidence="1">The sequence shown here is derived from an EMBL/GenBank/DDBJ whole genome shotgun (WGS) entry which is preliminary data.</text>
</comment>
<evidence type="ECO:0000313" key="1">
    <source>
        <dbReference type="EMBL" id="KAI4864236.1"/>
    </source>
</evidence>
<evidence type="ECO:0000313" key="2">
    <source>
        <dbReference type="Proteomes" id="UP001497700"/>
    </source>
</evidence>
<gene>
    <name evidence="1" type="ORF">F4820DRAFT_458955</name>
</gene>
<dbReference type="Proteomes" id="UP001497700">
    <property type="component" value="Unassembled WGS sequence"/>
</dbReference>
<protein>
    <submittedName>
        <fullName evidence="1">Uncharacterized protein</fullName>
    </submittedName>
</protein>
<accession>A0ACB9YYT0</accession>
<name>A0ACB9YYT0_9PEZI</name>
<organism evidence="1 2">
    <name type="scientific">Hypoxylon rubiginosum</name>
    <dbReference type="NCBI Taxonomy" id="110542"/>
    <lineage>
        <taxon>Eukaryota</taxon>
        <taxon>Fungi</taxon>
        <taxon>Dikarya</taxon>
        <taxon>Ascomycota</taxon>
        <taxon>Pezizomycotina</taxon>
        <taxon>Sordariomycetes</taxon>
        <taxon>Xylariomycetidae</taxon>
        <taxon>Xylariales</taxon>
        <taxon>Hypoxylaceae</taxon>
        <taxon>Hypoxylon</taxon>
    </lineage>
</organism>